<dbReference type="InterPro" id="IPR002477">
    <property type="entry name" value="Peptidoglycan-bd-like"/>
</dbReference>
<evidence type="ECO:0000259" key="1">
    <source>
        <dbReference type="Pfam" id="PF01471"/>
    </source>
</evidence>
<dbReference type="Proteomes" id="UP001239680">
    <property type="component" value="Unassembled WGS sequence"/>
</dbReference>
<dbReference type="InterPro" id="IPR036366">
    <property type="entry name" value="PGBDSf"/>
</dbReference>
<evidence type="ECO:0000313" key="3">
    <source>
        <dbReference type="Proteomes" id="UP001239680"/>
    </source>
</evidence>
<dbReference type="Gene3D" id="1.10.101.10">
    <property type="entry name" value="PGBD-like superfamily/PGBD"/>
    <property type="match status" value="2"/>
</dbReference>
<gene>
    <name evidence="2" type="ORF">Q9295_14145</name>
</gene>
<sequence length="194" mass="19770">MKRLQEKLGVKADGDFGPGTEKALKEFQASKGLVADGIAGPETFTAIGLPELVLLRKGLKGAQVKALQTALGVAADGNFGPGTEKAVKEFQTKNGLKADGMAGPATLAKTGAFPGVTAATVAAAALKPDEAHFEGEPLPEFKDNAVVAASAPAGKSAEQMAAEMNATIQGMVKPATAPEPVVEASIWGKVKGWF</sequence>
<keyword evidence="3" id="KW-1185">Reference proteome</keyword>
<name>A0ABU0W0H7_9RHOB</name>
<proteinExistence type="predicted"/>
<dbReference type="EMBL" id="JAVDBT010000013">
    <property type="protein sequence ID" value="MDQ2067516.1"/>
    <property type="molecule type" value="Genomic_DNA"/>
</dbReference>
<feature type="domain" description="Peptidoglycan binding-like" evidence="1">
    <location>
        <begin position="65"/>
        <end position="109"/>
    </location>
</feature>
<feature type="domain" description="Peptidoglycan binding-like" evidence="1">
    <location>
        <begin position="10"/>
        <end position="47"/>
    </location>
</feature>
<protein>
    <submittedName>
        <fullName evidence="2">Peptidoglycan-binding protein</fullName>
    </submittedName>
</protein>
<organism evidence="2 3">
    <name type="scientific">Pseudogemmobacter lacusdianii</name>
    <dbReference type="NCBI Taxonomy" id="3069608"/>
    <lineage>
        <taxon>Bacteria</taxon>
        <taxon>Pseudomonadati</taxon>
        <taxon>Pseudomonadota</taxon>
        <taxon>Alphaproteobacteria</taxon>
        <taxon>Rhodobacterales</taxon>
        <taxon>Paracoccaceae</taxon>
        <taxon>Pseudogemmobacter</taxon>
    </lineage>
</organism>
<dbReference type="RefSeq" id="WP_306681215.1">
    <property type="nucleotide sequence ID" value="NZ_JAVDBT010000013.1"/>
</dbReference>
<comment type="caution">
    <text evidence="2">The sequence shown here is derived from an EMBL/GenBank/DDBJ whole genome shotgun (WGS) entry which is preliminary data.</text>
</comment>
<dbReference type="Pfam" id="PF01471">
    <property type="entry name" value="PG_binding_1"/>
    <property type="match status" value="2"/>
</dbReference>
<accession>A0ABU0W0H7</accession>
<dbReference type="SUPFAM" id="SSF47090">
    <property type="entry name" value="PGBD-like"/>
    <property type="match status" value="2"/>
</dbReference>
<evidence type="ECO:0000313" key="2">
    <source>
        <dbReference type="EMBL" id="MDQ2067516.1"/>
    </source>
</evidence>
<dbReference type="InterPro" id="IPR036365">
    <property type="entry name" value="PGBD-like_sf"/>
</dbReference>
<reference evidence="2 3" key="1">
    <citation type="submission" date="2023-08" db="EMBL/GenBank/DDBJ databases">
        <title>Characterization of two Paracoccaceae strains isolated from Phycosphere and proposal of Xinfangfangia lacusdiani sp. nov.</title>
        <authorList>
            <person name="Deng Y."/>
            <person name="Zhang Y.Q."/>
        </authorList>
    </citation>
    <scope>NUCLEOTIDE SEQUENCE [LARGE SCALE GENOMIC DNA]</scope>
    <source>
        <strain evidence="2 3">CPCC 101601</strain>
    </source>
</reference>